<dbReference type="Pfam" id="PF00015">
    <property type="entry name" value="MCPsignal"/>
    <property type="match status" value="1"/>
</dbReference>
<dbReference type="InterPro" id="IPR004089">
    <property type="entry name" value="MCPsignal_dom"/>
</dbReference>
<evidence type="ECO:0000256" key="7">
    <source>
        <dbReference type="ARBA" id="ARBA00023224"/>
    </source>
</evidence>
<gene>
    <name evidence="13" type="ORF">G7058_07785</name>
</gene>
<dbReference type="SMART" id="SM00304">
    <property type="entry name" value="HAMP"/>
    <property type="match status" value="1"/>
</dbReference>
<feature type="domain" description="Methyl-accepting transducer" evidence="11">
    <location>
        <begin position="371"/>
        <end position="635"/>
    </location>
</feature>
<keyword evidence="6 10" id="KW-0472">Membrane</keyword>
<keyword evidence="7 9" id="KW-0807">Transducer</keyword>
<dbReference type="SMART" id="SM00283">
    <property type="entry name" value="MA"/>
    <property type="match status" value="1"/>
</dbReference>
<evidence type="ECO:0000256" key="8">
    <source>
        <dbReference type="ARBA" id="ARBA00029447"/>
    </source>
</evidence>
<sequence>MKKRQSKTRKAHTVKFGIKAKLIAIIIPTIATAVVTILFLTFNSSEKIIIDYGMKMVASESATSASKVETWAQGIFSYLEEARNTLKTVSFDEESEMAYLKTSLNRNESYPNGIYIGESSGNYIDPSGWVPDADYDFRSRKWYQEGIDNETFTFGAAYLDDISEEYVVSATTRLNTARGLARVAAIDIALTEVSDMIGAIELMKTGAAMLVDAKTNTIIAHSNPDYIATVISEESEDPLFRSIFEKIASEETETFETDIYLANLQTIANTSWVLASYVPRSEVVSQLNGLRNTIMIIALVAIIGLMVVIERTVHFIIRPINELTSHIVQITEGDFTVVIEPKNNDEITVMGERLRVFVETMRQMLGGITDTAAHLRNQSQESRSVVVNVQQSTDIQSLSMEQLSVAVEELAKSTFEMVEHATGLATVVSETSSKGSEAKAHMQETVSVSEQGKMNMDQINASMTVVEQTVASLIGTISEIETSNHKINKIVDVMSGIAAQTHLLALNASIEAARAGESGRGFAVVADEVRKLAESSSESAKGISELINEVNSQVTSTIEKSSESAESIKDSAQLVGGASKTFTEIYDHVDETSRLLNAILTQIMDVDEVANSVAAITEEQSAGTEEIVATIQELSQQSHHIAKENNGIEKNASEVQRAAEALEADLAKFKI</sequence>
<dbReference type="PROSITE" id="PS50885">
    <property type="entry name" value="HAMP"/>
    <property type="match status" value="1"/>
</dbReference>
<dbReference type="SUPFAM" id="SSF103190">
    <property type="entry name" value="Sensory domain-like"/>
    <property type="match status" value="1"/>
</dbReference>
<dbReference type="CDD" id="cd06225">
    <property type="entry name" value="HAMP"/>
    <property type="match status" value="1"/>
</dbReference>
<dbReference type="Pfam" id="PF00672">
    <property type="entry name" value="HAMP"/>
    <property type="match status" value="1"/>
</dbReference>
<dbReference type="EMBL" id="CP049889">
    <property type="protein sequence ID" value="QIK51933.1"/>
    <property type="molecule type" value="Genomic_DNA"/>
</dbReference>
<keyword evidence="3" id="KW-0145">Chemotaxis</keyword>
<dbReference type="PROSITE" id="PS50111">
    <property type="entry name" value="CHEMOTAXIS_TRANSDUC_2"/>
    <property type="match status" value="1"/>
</dbReference>
<dbReference type="Pfam" id="PF02743">
    <property type="entry name" value="dCache_1"/>
    <property type="match status" value="1"/>
</dbReference>
<keyword evidence="4 10" id="KW-0812">Transmembrane</keyword>
<dbReference type="RefSeq" id="WP_166062994.1">
    <property type="nucleotide sequence ID" value="NZ_CP049889.1"/>
</dbReference>
<evidence type="ECO:0000256" key="9">
    <source>
        <dbReference type="PROSITE-ProRule" id="PRU00284"/>
    </source>
</evidence>
<evidence type="ECO:0000259" key="12">
    <source>
        <dbReference type="PROSITE" id="PS50885"/>
    </source>
</evidence>
<keyword evidence="14" id="KW-1185">Reference proteome</keyword>
<evidence type="ECO:0000256" key="10">
    <source>
        <dbReference type="SAM" id="Phobius"/>
    </source>
</evidence>
<dbReference type="Gene3D" id="1.10.8.500">
    <property type="entry name" value="HAMP domain in histidine kinase"/>
    <property type="match status" value="1"/>
</dbReference>
<feature type="transmembrane region" description="Helical" evidence="10">
    <location>
        <begin position="21"/>
        <end position="42"/>
    </location>
</feature>
<dbReference type="SUPFAM" id="SSF58104">
    <property type="entry name" value="Methyl-accepting chemotaxis protein (MCP) signaling domain"/>
    <property type="match status" value="1"/>
</dbReference>
<dbReference type="GO" id="GO:0006935">
    <property type="term" value="P:chemotaxis"/>
    <property type="evidence" value="ECO:0007669"/>
    <property type="project" value="UniProtKB-KW"/>
</dbReference>
<evidence type="ECO:0000256" key="2">
    <source>
        <dbReference type="ARBA" id="ARBA00022475"/>
    </source>
</evidence>
<dbReference type="CDD" id="cd12912">
    <property type="entry name" value="PDC2_MCP_like"/>
    <property type="match status" value="1"/>
</dbReference>
<evidence type="ECO:0000256" key="6">
    <source>
        <dbReference type="ARBA" id="ARBA00023136"/>
    </source>
</evidence>
<keyword evidence="2" id="KW-1003">Cell membrane</keyword>
<dbReference type="Gene3D" id="1.10.287.950">
    <property type="entry name" value="Methyl-accepting chemotaxis protein"/>
    <property type="match status" value="1"/>
</dbReference>
<dbReference type="CDD" id="cd18773">
    <property type="entry name" value="PDC1_HK_sensor"/>
    <property type="match status" value="1"/>
</dbReference>
<dbReference type="InterPro" id="IPR003660">
    <property type="entry name" value="HAMP_dom"/>
</dbReference>
<dbReference type="GO" id="GO:0007165">
    <property type="term" value="P:signal transduction"/>
    <property type="evidence" value="ECO:0007669"/>
    <property type="project" value="UniProtKB-KW"/>
</dbReference>
<reference evidence="13 14" key="1">
    <citation type="journal article" date="2017" name="Int. J. Syst. Evol. Microbiol.">
        <title>Jeotgalibaca porci sp. nov. and Jeotgalibaca arthritidis sp. nov., isolated from pigs, and emended description of the genus Jeotgalibaca.</title>
        <authorList>
            <person name="Zamora L."/>
            <person name="Perez-Sancho M."/>
            <person name="Dominguez L."/>
            <person name="Fernandez-Garayzabal J.F."/>
            <person name="Vela A.I."/>
        </authorList>
    </citation>
    <scope>NUCLEOTIDE SEQUENCE [LARGE SCALE GENOMIC DNA]</scope>
    <source>
        <strain evidence="13 14">CCUG 69148</strain>
    </source>
</reference>
<evidence type="ECO:0000313" key="13">
    <source>
        <dbReference type="EMBL" id="QIK51933.1"/>
    </source>
</evidence>
<keyword evidence="5 10" id="KW-1133">Transmembrane helix</keyword>
<dbReference type="PANTHER" id="PTHR32089">
    <property type="entry name" value="METHYL-ACCEPTING CHEMOTAXIS PROTEIN MCPB"/>
    <property type="match status" value="1"/>
</dbReference>
<dbReference type="GO" id="GO:0005886">
    <property type="term" value="C:plasma membrane"/>
    <property type="evidence" value="ECO:0007669"/>
    <property type="project" value="UniProtKB-SubCell"/>
</dbReference>
<evidence type="ECO:0000256" key="4">
    <source>
        <dbReference type="ARBA" id="ARBA00022692"/>
    </source>
</evidence>
<dbReference type="AlphaFoldDB" id="A0A6G7WI42"/>
<comment type="subcellular location">
    <subcellularLocation>
        <location evidence="1">Cell membrane</location>
        <topology evidence="1">Multi-pass membrane protein</topology>
    </subcellularLocation>
</comment>
<name>A0A6G7WI42_9LACT</name>
<proteinExistence type="inferred from homology"/>
<dbReference type="KEGG" id="jpo:G7058_07785"/>
<dbReference type="Gene3D" id="3.30.450.20">
    <property type="entry name" value="PAS domain"/>
    <property type="match status" value="2"/>
</dbReference>
<dbReference type="InterPro" id="IPR033479">
    <property type="entry name" value="dCache_1"/>
</dbReference>
<evidence type="ECO:0000256" key="3">
    <source>
        <dbReference type="ARBA" id="ARBA00022500"/>
    </source>
</evidence>
<evidence type="ECO:0000256" key="1">
    <source>
        <dbReference type="ARBA" id="ARBA00004651"/>
    </source>
</evidence>
<dbReference type="PANTHER" id="PTHR32089:SF112">
    <property type="entry name" value="LYSOZYME-LIKE PROTEIN-RELATED"/>
    <property type="match status" value="1"/>
</dbReference>
<organism evidence="13 14">
    <name type="scientific">Jeotgalibaca porci</name>
    <dbReference type="NCBI Taxonomy" id="1868793"/>
    <lineage>
        <taxon>Bacteria</taxon>
        <taxon>Bacillati</taxon>
        <taxon>Bacillota</taxon>
        <taxon>Bacilli</taxon>
        <taxon>Lactobacillales</taxon>
        <taxon>Carnobacteriaceae</taxon>
        <taxon>Jeotgalibaca</taxon>
    </lineage>
</organism>
<dbReference type="InterPro" id="IPR029151">
    <property type="entry name" value="Sensor-like_sf"/>
</dbReference>
<dbReference type="GeneID" id="94553179"/>
<evidence type="ECO:0000256" key="5">
    <source>
        <dbReference type="ARBA" id="ARBA00022989"/>
    </source>
</evidence>
<protein>
    <submittedName>
        <fullName evidence="13">Methyl-accepting chemotaxis protein</fullName>
    </submittedName>
</protein>
<feature type="domain" description="HAMP" evidence="12">
    <location>
        <begin position="314"/>
        <end position="366"/>
    </location>
</feature>
<dbReference type="Proteomes" id="UP000501830">
    <property type="component" value="Chromosome"/>
</dbReference>
<evidence type="ECO:0000259" key="11">
    <source>
        <dbReference type="PROSITE" id="PS50111"/>
    </source>
</evidence>
<accession>A0A6G7WI42</accession>
<comment type="similarity">
    <text evidence="8">Belongs to the methyl-accepting chemotaxis (MCP) protein family.</text>
</comment>
<evidence type="ECO:0000313" key="14">
    <source>
        <dbReference type="Proteomes" id="UP000501830"/>
    </source>
</evidence>